<gene>
    <name evidence="2" type="ORF">SLNWT_3312</name>
</gene>
<name>A0A0B5EMI5_STRA4</name>
<accession>A0A0B5EMI5</accession>
<dbReference type="EMBL" id="CP010519">
    <property type="protein sequence ID" value="AJE83688.1"/>
    <property type="molecule type" value="Genomic_DNA"/>
</dbReference>
<dbReference type="KEGG" id="sals:SLNWT_3312"/>
<feature type="region of interest" description="Disordered" evidence="1">
    <location>
        <begin position="1"/>
        <end position="42"/>
    </location>
</feature>
<protein>
    <submittedName>
        <fullName evidence="2">Uncharacterized protein</fullName>
    </submittedName>
</protein>
<sequence length="42" mass="4512">MPRGRSRRRVLDIRAGNAVSSPTVVAPPRGPPPQAQEGHSPR</sequence>
<reference evidence="2 3" key="1">
    <citation type="submission" date="2015-01" db="EMBL/GenBank/DDBJ databases">
        <title>Enhanced salinomycin production by adjusting the supply of polyketide extender units in Streptomyce albus DSM 41398.</title>
        <authorList>
            <person name="Lu C."/>
        </authorList>
    </citation>
    <scope>NUCLEOTIDE SEQUENCE [LARGE SCALE GENOMIC DNA]</scope>
    <source>
        <strain evidence="3">ATCC 21838 / DSM 41398 / FERM P-419 / JCM 4703 / NBRC 107858</strain>
    </source>
</reference>
<dbReference type="Proteomes" id="UP000031523">
    <property type="component" value="Chromosome"/>
</dbReference>
<dbReference type="AlphaFoldDB" id="A0A0B5EMI5"/>
<organism evidence="2 3">
    <name type="scientific">Streptomyces albus (strain ATCC 21838 / DSM 41398 / FERM P-419 / JCM 4703 / NBRC 107858)</name>
    <dbReference type="NCBI Taxonomy" id="1081613"/>
    <lineage>
        <taxon>Bacteria</taxon>
        <taxon>Bacillati</taxon>
        <taxon>Actinomycetota</taxon>
        <taxon>Actinomycetes</taxon>
        <taxon>Kitasatosporales</taxon>
        <taxon>Streptomycetaceae</taxon>
        <taxon>Streptomyces</taxon>
    </lineage>
</organism>
<proteinExistence type="predicted"/>
<keyword evidence="3" id="KW-1185">Reference proteome</keyword>
<evidence type="ECO:0000313" key="2">
    <source>
        <dbReference type="EMBL" id="AJE83688.1"/>
    </source>
</evidence>
<evidence type="ECO:0000256" key="1">
    <source>
        <dbReference type="SAM" id="MobiDB-lite"/>
    </source>
</evidence>
<evidence type="ECO:0000313" key="3">
    <source>
        <dbReference type="Proteomes" id="UP000031523"/>
    </source>
</evidence>